<dbReference type="Proteomes" id="UP000663828">
    <property type="component" value="Unassembled WGS sequence"/>
</dbReference>
<feature type="domain" description="Alpha-carbonic anhydrase" evidence="1">
    <location>
        <begin position="1"/>
        <end position="119"/>
    </location>
</feature>
<organism evidence="2 3">
    <name type="scientific">Adineta ricciae</name>
    <name type="common">Rotifer</name>
    <dbReference type="NCBI Taxonomy" id="249248"/>
    <lineage>
        <taxon>Eukaryota</taxon>
        <taxon>Metazoa</taxon>
        <taxon>Spiralia</taxon>
        <taxon>Gnathifera</taxon>
        <taxon>Rotifera</taxon>
        <taxon>Eurotatoria</taxon>
        <taxon>Bdelloidea</taxon>
        <taxon>Adinetida</taxon>
        <taxon>Adinetidae</taxon>
        <taxon>Adineta</taxon>
    </lineage>
</organism>
<comment type="caution">
    <text evidence="2">The sequence shown here is derived from an EMBL/GenBank/DDBJ whole genome shotgun (WGS) entry which is preliminary data.</text>
</comment>
<dbReference type="PROSITE" id="PS51144">
    <property type="entry name" value="ALPHA_CA_2"/>
    <property type="match status" value="1"/>
</dbReference>
<evidence type="ECO:0000259" key="1">
    <source>
        <dbReference type="PROSITE" id="PS51144"/>
    </source>
</evidence>
<dbReference type="AlphaFoldDB" id="A0A814XVL3"/>
<dbReference type="InterPro" id="IPR001148">
    <property type="entry name" value="CA_dom"/>
</dbReference>
<dbReference type="Pfam" id="PF00194">
    <property type="entry name" value="Carb_anhydrase"/>
    <property type="match status" value="1"/>
</dbReference>
<evidence type="ECO:0000313" key="2">
    <source>
        <dbReference type="EMBL" id="CAF1220892.1"/>
    </source>
</evidence>
<accession>A0A814XVL3</accession>
<reference evidence="2" key="1">
    <citation type="submission" date="2021-02" db="EMBL/GenBank/DDBJ databases">
        <authorList>
            <person name="Nowell W R."/>
        </authorList>
    </citation>
    <scope>NUCLEOTIDE SEQUENCE</scope>
</reference>
<dbReference type="Gene3D" id="3.10.200.10">
    <property type="entry name" value="Alpha carbonic anhydrase"/>
    <property type="match status" value="1"/>
</dbReference>
<dbReference type="InterPro" id="IPR036398">
    <property type="entry name" value="CA_dom_sf"/>
</dbReference>
<dbReference type="EMBL" id="CAJNOR010001925">
    <property type="protein sequence ID" value="CAF1220892.1"/>
    <property type="molecule type" value="Genomic_DNA"/>
</dbReference>
<dbReference type="SUPFAM" id="SSF51069">
    <property type="entry name" value="Carbonic anhydrase"/>
    <property type="match status" value="1"/>
</dbReference>
<gene>
    <name evidence="2" type="ORF">XAT740_LOCUS24703</name>
</gene>
<evidence type="ECO:0000313" key="3">
    <source>
        <dbReference type="Proteomes" id="UP000663828"/>
    </source>
</evidence>
<sequence length="159" mass="18952">MESRLSKNIRTVNKRVADNRKLEEEWAKYVSISQQLTKENDTMTVSLSLTPFMSNALHEFWRYERSLTTPPCAEHAIWTIFRTLIILLDYQFNPFSHDLFYESYRGSQPLYYRRIYRSFKNKIISTRPDQNSFGIFYKQIFLFPILDKNLLSAQVQSSA</sequence>
<name>A0A814XVL3_ADIRI</name>
<protein>
    <recommendedName>
        <fullName evidence="1">Alpha-carbonic anhydrase domain-containing protein</fullName>
    </recommendedName>
</protein>
<proteinExistence type="predicted"/>
<keyword evidence="3" id="KW-1185">Reference proteome</keyword>